<sequence>MYLPTSYDPTSTDVPTISAFGGKSKLKNGDWASLIGVITAIVGNILISFALNTQRYAHMRLGRDREEGVPEKRKAARRKATSNSNYGTQQAAIAEDRARQNAKAEENEQSIEENGETQPLIPRLDSGRTTSGSFGDTVPQEENDEDASKETSYLKSPIWWLGISLMVLGEAGNFLAYGFAPASIVSPLGVVALISNCIIAPLLLGEHFRYRDGFGVVVAIAGCVVVVLSASANNPKLTPEAIWDLVTTWEFETYLGITCFLIIVLLFLSNKYGHKTILIDLGLVGLFGGYTALSTKGVSSLLTYSIWRIVTFPITYLLLAVLVVTAIMQIKYVNRALQRFNATQVIPTQFVLFTLSVILGSAVLYRDFESEKAEDGIKFVAGCGLTFFGVYCITSGPRPGDDKDDEEDLGEEEDAIGLVDEETAPETREMENPTRQSSLAVASSSGGSLRRLNTAGDTSIPRSVNASAMESDLGTSPSAPLDSNAQPIKQQLEDVAPANVSAVHIESSAPLLAEHTGDPKKKPAIHATTSEPVVPTTPTASNALRPKTPLDRTPSGPAGVSPSRPSPSRTHLDPGASRQRLTARHSVGGLLPGPLTSPLSGSLSAIVADELRRGIDKSPSGSLSRRRKTPTPATTRRPTDQQLQLAMNRPAASSGLKRHSIANGEPGLASEDDTAVRVAAGSPKENSGRVRSLSATLTDMFGASGSNVSMRSSRKTREPNAQEERRQRTLDAAFGENEAPVHGRQQGDE</sequence>
<feature type="compositionally biased region" description="Basic and acidic residues" evidence="5">
    <location>
        <begin position="739"/>
        <end position="749"/>
    </location>
</feature>
<protein>
    <submittedName>
        <fullName evidence="7">NIPA 2</fullName>
    </submittedName>
</protein>
<feature type="compositionally biased region" description="Basic and acidic residues" evidence="5">
    <location>
        <begin position="94"/>
        <end position="106"/>
    </location>
</feature>
<feature type="transmembrane region" description="Helical" evidence="6">
    <location>
        <begin position="213"/>
        <end position="231"/>
    </location>
</feature>
<feature type="transmembrane region" description="Helical" evidence="6">
    <location>
        <begin position="184"/>
        <end position="204"/>
    </location>
</feature>
<evidence type="ECO:0000256" key="6">
    <source>
        <dbReference type="SAM" id="Phobius"/>
    </source>
</evidence>
<dbReference type="InterPro" id="IPR037185">
    <property type="entry name" value="EmrE-like"/>
</dbReference>
<feature type="region of interest" description="Disordered" evidence="5">
    <location>
        <begin position="398"/>
        <end position="749"/>
    </location>
</feature>
<evidence type="ECO:0000313" key="8">
    <source>
        <dbReference type="Proteomes" id="UP001296104"/>
    </source>
</evidence>
<gene>
    <name evidence="7" type="ORF">LECACI_7A003099</name>
</gene>
<feature type="compositionally biased region" description="Low complexity" evidence="5">
    <location>
        <begin position="437"/>
        <end position="451"/>
    </location>
</feature>
<feature type="compositionally biased region" description="Polar residues" evidence="5">
    <location>
        <begin position="455"/>
        <end position="489"/>
    </location>
</feature>
<keyword evidence="4 6" id="KW-0472">Membrane</keyword>
<feature type="transmembrane region" description="Helical" evidence="6">
    <location>
        <begin position="276"/>
        <end position="293"/>
    </location>
</feature>
<dbReference type="GO" id="GO:0015095">
    <property type="term" value="F:magnesium ion transmembrane transporter activity"/>
    <property type="evidence" value="ECO:0007669"/>
    <property type="project" value="InterPro"/>
</dbReference>
<dbReference type="PANTHER" id="PTHR12570">
    <property type="match status" value="1"/>
</dbReference>
<evidence type="ECO:0000256" key="3">
    <source>
        <dbReference type="ARBA" id="ARBA00022989"/>
    </source>
</evidence>
<keyword evidence="8" id="KW-1185">Reference proteome</keyword>
<dbReference type="InterPro" id="IPR008521">
    <property type="entry name" value="Mg_trans_NIPA"/>
</dbReference>
<evidence type="ECO:0000256" key="1">
    <source>
        <dbReference type="ARBA" id="ARBA00004141"/>
    </source>
</evidence>
<feature type="compositionally biased region" description="Basic and acidic residues" evidence="5">
    <location>
        <begin position="62"/>
        <end position="73"/>
    </location>
</feature>
<dbReference type="PANTHER" id="PTHR12570:SF65">
    <property type="entry name" value="MAGNESIUM TRANSPORTER NIPA9-RELATED"/>
    <property type="match status" value="1"/>
</dbReference>
<dbReference type="EMBL" id="CAVMBE010000014">
    <property type="protein sequence ID" value="CAK3940903.1"/>
    <property type="molecule type" value="Genomic_DNA"/>
</dbReference>
<feature type="compositionally biased region" description="Basic and acidic residues" evidence="5">
    <location>
        <begin position="715"/>
        <end position="729"/>
    </location>
</feature>
<dbReference type="GO" id="GO:0016020">
    <property type="term" value="C:membrane"/>
    <property type="evidence" value="ECO:0007669"/>
    <property type="project" value="UniProtKB-SubCell"/>
</dbReference>
<name>A0AAI8YW72_9PEZI</name>
<comment type="caution">
    <text evidence="7">The sequence shown here is derived from an EMBL/GenBank/DDBJ whole genome shotgun (WGS) entry which is preliminary data.</text>
</comment>
<feature type="compositionally biased region" description="Acidic residues" evidence="5">
    <location>
        <begin position="402"/>
        <end position="424"/>
    </location>
</feature>
<keyword evidence="3 6" id="KW-1133">Transmembrane helix</keyword>
<dbReference type="Proteomes" id="UP001296104">
    <property type="component" value="Unassembled WGS sequence"/>
</dbReference>
<evidence type="ECO:0000313" key="7">
    <source>
        <dbReference type="EMBL" id="CAK3940903.1"/>
    </source>
</evidence>
<proteinExistence type="predicted"/>
<dbReference type="AlphaFoldDB" id="A0AAI8YW72"/>
<feature type="compositionally biased region" description="Low complexity" evidence="5">
    <location>
        <begin position="527"/>
        <end position="541"/>
    </location>
</feature>
<comment type="subcellular location">
    <subcellularLocation>
        <location evidence="1">Membrane</location>
        <topology evidence="1">Multi-pass membrane protein</topology>
    </subcellularLocation>
</comment>
<accession>A0AAI8YW72</accession>
<feature type="transmembrane region" description="Helical" evidence="6">
    <location>
        <begin position="340"/>
        <end position="365"/>
    </location>
</feature>
<feature type="region of interest" description="Disordered" evidence="5">
    <location>
        <begin position="62"/>
        <end position="149"/>
    </location>
</feature>
<evidence type="ECO:0000256" key="2">
    <source>
        <dbReference type="ARBA" id="ARBA00022692"/>
    </source>
</evidence>
<dbReference type="SUPFAM" id="SSF103481">
    <property type="entry name" value="Multidrug resistance efflux transporter EmrE"/>
    <property type="match status" value="1"/>
</dbReference>
<feature type="transmembrane region" description="Helical" evidence="6">
    <location>
        <begin position="305"/>
        <end position="328"/>
    </location>
</feature>
<feature type="compositionally biased region" description="Low complexity" evidence="5">
    <location>
        <begin position="588"/>
        <end position="604"/>
    </location>
</feature>
<reference evidence="7" key="1">
    <citation type="submission" date="2023-11" db="EMBL/GenBank/DDBJ databases">
        <authorList>
            <person name="Alioto T."/>
            <person name="Alioto T."/>
            <person name="Gomez Garrido J."/>
        </authorList>
    </citation>
    <scope>NUCLEOTIDE SEQUENCE</scope>
</reference>
<feature type="compositionally biased region" description="Polar residues" evidence="5">
    <location>
        <begin position="81"/>
        <end position="91"/>
    </location>
</feature>
<feature type="transmembrane region" description="Helical" evidence="6">
    <location>
        <begin position="31"/>
        <end position="51"/>
    </location>
</feature>
<keyword evidence="2 6" id="KW-0812">Transmembrane</keyword>
<feature type="transmembrane region" description="Helical" evidence="6">
    <location>
        <begin position="251"/>
        <end position="269"/>
    </location>
</feature>
<evidence type="ECO:0000256" key="4">
    <source>
        <dbReference type="ARBA" id="ARBA00023136"/>
    </source>
</evidence>
<organism evidence="7 8">
    <name type="scientific">Lecanosticta acicola</name>
    <dbReference type="NCBI Taxonomy" id="111012"/>
    <lineage>
        <taxon>Eukaryota</taxon>
        <taxon>Fungi</taxon>
        <taxon>Dikarya</taxon>
        <taxon>Ascomycota</taxon>
        <taxon>Pezizomycotina</taxon>
        <taxon>Dothideomycetes</taxon>
        <taxon>Dothideomycetidae</taxon>
        <taxon>Mycosphaerellales</taxon>
        <taxon>Mycosphaerellaceae</taxon>
        <taxon>Lecanosticta</taxon>
    </lineage>
</organism>
<dbReference type="Pfam" id="PF05653">
    <property type="entry name" value="Mg_trans_NIPA"/>
    <property type="match status" value="1"/>
</dbReference>
<evidence type="ECO:0000256" key="5">
    <source>
        <dbReference type="SAM" id="MobiDB-lite"/>
    </source>
</evidence>
<feature type="transmembrane region" description="Helical" evidence="6">
    <location>
        <begin position="158"/>
        <end position="178"/>
    </location>
</feature>